<proteinExistence type="inferred from homology"/>
<dbReference type="PROSITE" id="PS52041">
    <property type="entry name" value="TOPO_IIB"/>
    <property type="match status" value="1"/>
</dbReference>
<feature type="active site" description="O-(5'-phospho-DNA)-tyrosine intermediate" evidence="1">
    <location>
        <position position="195"/>
    </location>
</feature>
<dbReference type="PANTHER" id="PTHR10848">
    <property type="entry name" value="MEIOTIC RECOMBINATION PROTEIN SPO11"/>
    <property type="match status" value="1"/>
</dbReference>
<protein>
    <recommendedName>
        <fullName evidence="3">Spo11/DNA topoisomerase VI subunit A N-terminal domain-containing protein</fullName>
    </recommendedName>
</protein>
<accession>E5AEN4</accession>
<evidence type="ECO:0000256" key="2">
    <source>
        <dbReference type="SAM" id="MobiDB-lite"/>
    </source>
</evidence>
<sequence length="238" mass="27027">MILRFRFAKIAVGKMGGLFDDILFEGLSSQEYIDGSYSDGSECDILFADLDDEPTLWDVQDARLPTQVTSEQEPCSSNTVVNGTATSGSDHPPPLRDRFYVIACIEAMLERCIDSLLEEDRPMTITLRSRAGLSRRQGKLEEGKPLLPDPKERNISFPGTGAQEAWNFTVLLRILDIIHGGLVKNTVMTKRDIYYHHPDLFLKQAVVDRLLQQKAWSLETSRSCEPPVLKYTLYMRRR</sequence>
<evidence type="ECO:0000259" key="3">
    <source>
        <dbReference type="Pfam" id="PF04406"/>
    </source>
</evidence>
<evidence type="ECO:0000313" key="5">
    <source>
        <dbReference type="Proteomes" id="UP000002668"/>
    </source>
</evidence>
<evidence type="ECO:0000313" key="4">
    <source>
        <dbReference type="EMBL" id="CBY01673.1"/>
    </source>
</evidence>
<dbReference type="SUPFAM" id="SSF56726">
    <property type="entry name" value="DNA topoisomerase IV, alpha subunit"/>
    <property type="match status" value="1"/>
</dbReference>
<keyword evidence="5" id="KW-1185">Reference proteome</keyword>
<comment type="catalytic activity">
    <reaction evidence="1">
        <text>ATP-dependent breakage, passage and rejoining of double-stranded DNA.</text>
        <dbReference type="EC" id="5.6.2.2"/>
    </reaction>
</comment>
<dbReference type="InterPro" id="IPR036078">
    <property type="entry name" value="Spo11/TopoVI_A_sf"/>
</dbReference>
<dbReference type="Gene3D" id="1.10.10.10">
    <property type="entry name" value="Winged helix-like DNA-binding domain superfamily/Winged helix DNA-binding domain"/>
    <property type="match status" value="1"/>
</dbReference>
<dbReference type="eggNOG" id="KOG2795">
    <property type="taxonomic scope" value="Eukaryota"/>
</dbReference>
<keyword evidence="1" id="KW-0238">DNA-binding</keyword>
<name>E5AEN4_LEPMJ</name>
<dbReference type="GO" id="GO:0042138">
    <property type="term" value="P:meiotic DNA double-strand break formation"/>
    <property type="evidence" value="ECO:0007669"/>
    <property type="project" value="TreeGrafter"/>
</dbReference>
<dbReference type="GO" id="GO:0000228">
    <property type="term" value="C:nuclear chromosome"/>
    <property type="evidence" value="ECO:0007669"/>
    <property type="project" value="TreeGrafter"/>
</dbReference>
<dbReference type="InterPro" id="IPR036388">
    <property type="entry name" value="WH-like_DNA-bd_sf"/>
</dbReference>
<reference evidence="5" key="1">
    <citation type="journal article" date="2011" name="Nat. Commun.">
        <title>Effector diversification within compartments of the Leptosphaeria maculans genome affected by Repeat-Induced Point mutations.</title>
        <authorList>
            <person name="Rouxel T."/>
            <person name="Grandaubert J."/>
            <person name="Hane J.K."/>
            <person name="Hoede C."/>
            <person name="van de Wouw A.P."/>
            <person name="Couloux A."/>
            <person name="Dominguez V."/>
            <person name="Anthouard V."/>
            <person name="Bally P."/>
            <person name="Bourras S."/>
            <person name="Cozijnsen A.J."/>
            <person name="Ciuffetti L.M."/>
            <person name="Degrave A."/>
            <person name="Dilmaghani A."/>
            <person name="Duret L."/>
            <person name="Fudal I."/>
            <person name="Goodwin S.B."/>
            <person name="Gout L."/>
            <person name="Glaser N."/>
            <person name="Linglin J."/>
            <person name="Kema G.H.J."/>
            <person name="Lapalu N."/>
            <person name="Lawrence C.B."/>
            <person name="May K."/>
            <person name="Meyer M."/>
            <person name="Ollivier B."/>
            <person name="Poulain J."/>
            <person name="Schoch C.L."/>
            <person name="Simon A."/>
            <person name="Spatafora J.W."/>
            <person name="Stachowiak A."/>
            <person name="Turgeon B.G."/>
            <person name="Tyler B.M."/>
            <person name="Vincent D."/>
            <person name="Weissenbach J."/>
            <person name="Amselem J."/>
            <person name="Quesneville H."/>
            <person name="Oliver R.P."/>
            <person name="Wincker P."/>
            <person name="Balesdent M.-H."/>
            <person name="Howlett B.J."/>
        </authorList>
    </citation>
    <scope>NUCLEOTIDE SEQUENCE [LARGE SCALE GENOMIC DNA]</scope>
    <source>
        <strain evidence="5">JN3 / isolate v23.1.3 / race Av1-4-5-6-7-8</strain>
    </source>
</reference>
<dbReference type="PANTHER" id="PTHR10848:SF0">
    <property type="entry name" value="MEIOTIC RECOMBINATION PROTEIN SPO11"/>
    <property type="match status" value="1"/>
</dbReference>
<dbReference type="GO" id="GO:0007131">
    <property type="term" value="P:reciprocal meiotic recombination"/>
    <property type="evidence" value="ECO:0007669"/>
    <property type="project" value="TreeGrafter"/>
</dbReference>
<dbReference type="EMBL" id="FP929139">
    <property type="protein sequence ID" value="CBY01673.1"/>
    <property type="molecule type" value="Genomic_DNA"/>
</dbReference>
<organism evidence="4 5">
    <name type="scientific">Leptosphaeria maculans (strain JN3 / isolate v23.1.3 / race Av1-4-5-6-7-8)</name>
    <name type="common">Blackleg fungus</name>
    <name type="synonym">Phoma lingam</name>
    <dbReference type="NCBI Taxonomy" id="985895"/>
    <lineage>
        <taxon>Eukaryota</taxon>
        <taxon>Fungi</taxon>
        <taxon>Dikarya</taxon>
        <taxon>Ascomycota</taxon>
        <taxon>Pezizomycotina</taxon>
        <taxon>Dothideomycetes</taxon>
        <taxon>Pleosporomycetidae</taxon>
        <taxon>Pleosporales</taxon>
        <taxon>Pleosporineae</taxon>
        <taxon>Leptosphaeriaceae</taxon>
        <taxon>Plenodomus</taxon>
        <taxon>Plenodomus lingam/Leptosphaeria maculans species complex</taxon>
    </lineage>
</organism>
<dbReference type="InterPro" id="IPR013049">
    <property type="entry name" value="Spo11/TopoVI_A_N"/>
</dbReference>
<dbReference type="InParanoid" id="E5AEN4"/>
<dbReference type="InterPro" id="IPR002815">
    <property type="entry name" value="Spo11/TopoVI_A"/>
</dbReference>
<dbReference type="GO" id="GO:0003677">
    <property type="term" value="F:DNA binding"/>
    <property type="evidence" value="ECO:0007669"/>
    <property type="project" value="UniProtKB-UniRule"/>
</dbReference>
<dbReference type="OrthoDB" id="5377392at2759"/>
<dbReference type="Pfam" id="PF04406">
    <property type="entry name" value="TP6A_N"/>
    <property type="match status" value="1"/>
</dbReference>
<feature type="region of interest" description="Disordered" evidence="2">
    <location>
        <begin position="67"/>
        <end position="92"/>
    </location>
</feature>
<dbReference type="HOGENOM" id="CLU_1166009_0_0_1"/>
<feature type="compositionally biased region" description="Polar residues" evidence="2">
    <location>
        <begin position="67"/>
        <end position="89"/>
    </location>
</feature>
<feature type="domain" description="Spo11/DNA topoisomerase VI subunit A N-terminal" evidence="3">
    <location>
        <begin position="166"/>
        <end position="223"/>
    </location>
</feature>
<dbReference type="VEuPathDB" id="FungiDB:LEMA_P004600.1"/>
<dbReference type="GO" id="GO:0000706">
    <property type="term" value="P:meiotic DNA double-strand break processing"/>
    <property type="evidence" value="ECO:0007669"/>
    <property type="project" value="TreeGrafter"/>
</dbReference>
<dbReference type="GO" id="GO:0003918">
    <property type="term" value="F:DNA topoisomerase type II (double strand cut, ATP-hydrolyzing) activity"/>
    <property type="evidence" value="ECO:0007669"/>
    <property type="project" value="UniProtKB-UniRule"/>
</dbReference>
<dbReference type="Proteomes" id="UP000002668">
    <property type="component" value="Genome"/>
</dbReference>
<keyword evidence="1" id="KW-0413">Isomerase</keyword>
<gene>
    <name evidence="4" type="ORF">LEMA_P004600.1</name>
</gene>
<dbReference type="STRING" id="985895.E5AEN4"/>
<keyword evidence="1" id="KW-0799">Topoisomerase</keyword>
<comment type="similarity">
    <text evidence="1">Belongs to the TOP6A family.</text>
</comment>
<dbReference type="GO" id="GO:0005524">
    <property type="term" value="F:ATP binding"/>
    <property type="evidence" value="ECO:0007669"/>
    <property type="project" value="InterPro"/>
</dbReference>
<dbReference type="AlphaFoldDB" id="E5AEN4"/>
<evidence type="ECO:0000256" key="1">
    <source>
        <dbReference type="PROSITE-ProRule" id="PRU01385"/>
    </source>
</evidence>